<dbReference type="Proteomes" id="UP000184442">
    <property type="component" value="Unassembled WGS sequence"/>
</dbReference>
<dbReference type="EMBL" id="FQZS01000034">
    <property type="protein sequence ID" value="SHJ35015.1"/>
    <property type="molecule type" value="Genomic_DNA"/>
</dbReference>
<feature type="transmembrane region" description="Helical" evidence="1">
    <location>
        <begin position="20"/>
        <end position="36"/>
    </location>
</feature>
<evidence type="ECO:0000256" key="1">
    <source>
        <dbReference type="SAM" id="Phobius"/>
    </source>
</evidence>
<organism evidence="2 3">
    <name type="scientific">Lutispora thermophila DSM 19022</name>
    <dbReference type="NCBI Taxonomy" id="1122184"/>
    <lineage>
        <taxon>Bacteria</taxon>
        <taxon>Bacillati</taxon>
        <taxon>Bacillota</taxon>
        <taxon>Clostridia</taxon>
        <taxon>Lutisporales</taxon>
        <taxon>Lutisporaceae</taxon>
        <taxon>Lutispora</taxon>
    </lineage>
</organism>
<gene>
    <name evidence="2" type="ORF">SAMN02745176_03299</name>
</gene>
<dbReference type="STRING" id="1122184.SAMN02745176_03299"/>
<evidence type="ECO:0000313" key="2">
    <source>
        <dbReference type="EMBL" id="SHJ35015.1"/>
    </source>
</evidence>
<evidence type="ECO:0000313" key="3">
    <source>
        <dbReference type="Proteomes" id="UP000184442"/>
    </source>
</evidence>
<proteinExistence type="predicted"/>
<keyword evidence="1" id="KW-1133">Transmembrane helix</keyword>
<keyword evidence="1" id="KW-0812">Transmembrane</keyword>
<reference evidence="2 3" key="1">
    <citation type="submission" date="2016-11" db="EMBL/GenBank/DDBJ databases">
        <authorList>
            <person name="Jaros S."/>
            <person name="Januszkiewicz K."/>
            <person name="Wedrychowicz H."/>
        </authorList>
    </citation>
    <scope>NUCLEOTIDE SEQUENCE [LARGE SCALE GENOMIC DNA]</scope>
    <source>
        <strain evidence="2 3">DSM 19022</strain>
    </source>
</reference>
<dbReference type="AlphaFoldDB" id="A0A1M6IKW3"/>
<sequence>MSEKILIVDDEHESSRCNDSLNALLISIVVLLMLHWSKLDFKYPFLCVYWH</sequence>
<keyword evidence="1" id="KW-0472">Membrane</keyword>
<name>A0A1M6IKW3_9FIRM</name>
<accession>A0A1M6IKW3</accession>
<protein>
    <submittedName>
        <fullName evidence="2">Uncharacterized protein</fullName>
    </submittedName>
</protein>
<keyword evidence="3" id="KW-1185">Reference proteome</keyword>
<dbReference type="RefSeq" id="WP_242944266.1">
    <property type="nucleotide sequence ID" value="NZ_FQZS01000034.1"/>
</dbReference>